<dbReference type="InterPro" id="IPR043725">
    <property type="entry name" value="DUF5667"/>
</dbReference>
<evidence type="ECO:0000313" key="3">
    <source>
        <dbReference type="EMBL" id="OHA67391.1"/>
    </source>
</evidence>
<reference evidence="3 4" key="1">
    <citation type="journal article" date="2016" name="Nat. Commun.">
        <title>Thousands of microbial genomes shed light on interconnected biogeochemical processes in an aquifer system.</title>
        <authorList>
            <person name="Anantharaman K."/>
            <person name="Brown C.T."/>
            <person name="Hug L.A."/>
            <person name="Sharon I."/>
            <person name="Castelle C.J."/>
            <person name="Probst A.J."/>
            <person name="Thomas B.C."/>
            <person name="Singh A."/>
            <person name="Wilkins M.J."/>
            <person name="Karaoz U."/>
            <person name="Brodie E.L."/>
            <person name="Williams K.H."/>
            <person name="Hubbard S.S."/>
            <person name="Banfield J.F."/>
        </authorList>
    </citation>
    <scope>NUCLEOTIDE SEQUENCE [LARGE SCALE GENOMIC DNA]</scope>
</reference>
<dbReference type="EMBL" id="MHTX01000041">
    <property type="protein sequence ID" value="OHA67391.1"/>
    <property type="molecule type" value="Genomic_DNA"/>
</dbReference>
<proteinExistence type="predicted"/>
<comment type="caution">
    <text evidence="3">The sequence shown here is derived from an EMBL/GenBank/DDBJ whole genome shotgun (WGS) entry which is preliminary data.</text>
</comment>
<name>A0A1G2R5L8_9BACT</name>
<dbReference type="Proteomes" id="UP000179258">
    <property type="component" value="Unassembled WGS sequence"/>
</dbReference>
<dbReference type="Pfam" id="PF18915">
    <property type="entry name" value="DUF5667"/>
    <property type="match status" value="1"/>
</dbReference>
<feature type="domain" description="DUF5667" evidence="2">
    <location>
        <begin position="81"/>
        <end position="143"/>
    </location>
</feature>
<feature type="region of interest" description="Disordered" evidence="1">
    <location>
        <begin position="34"/>
        <end position="60"/>
    </location>
</feature>
<dbReference type="Gene3D" id="4.10.1080.10">
    <property type="entry name" value="TSP type-3 repeat"/>
    <property type="match status" value="1"/>
</dbReference>
<dbReference type="InterPro" id="IPR028974">
    <property type="entry name" value="TSP_type-3_rpt"/>
</dbReference>
<dbReference type="AlphaFoldDB" id="A0A1G2R5L8"/>
<evidence type="ECO:0000256" key="1">
    <source>
        <dbReference type="SAM" id="MobiDB-lite"/>
    </source>
</evidence>
<evidence type="ECO:0000313" key="4">
    <source>
        <dbReference type="Proteomes" id="UP000179258"/>
    </source>
</evidence>
<gene>
    <name evidence="3" type="ORF">A3D59_01345</name>
</gene>
<dbReference type="SUPFAM" id="SSF103647">
    <property type="entry name" value="TSP type-3 repeat"/>
    <property type="match status" value="1"/>
</dbReference>
<feature type="compositionally biased region" description="Acidic residues" evidence="1">
    <location>
        <begin position="34"/>
        <end position="46"/>
    </location>
</feature>
<dbReference type="GO" id="GO:0005509">
    <property type="term" value="F:calcium ion binding"/>
    <property type="evidence" value="ECO:0007669"/>
    <property type="project" value="InterPro"/>
</dbReference>
<feature type="region of interest" description="Disordered" evidence="1">
    <location>
        <begin position="613"/>
        <end position="646"/>
    </location>
</feature>
<accession>A0A1G2R5L8</accession>
<evidence type="ECO:0000259" key="2">
    <source>
        <dbReference type="Pfam" id="PF18915"/>
    </source>
</evidence>
<sequence length="921" mass="101470">MIFFARQKIIAILIICLAFLALVSFSEAFIPSEDSDGDDVNDELDNCDSIANPDQSDADADDIGDWCEEDAERFGFEMKAGTAPNSIFSIFDSLGETLGLFFAFSDEKKAEKALHYAQEKLAEMRQMMAAGNEKAAKKANSKYVFFMGVVKSKTDSLQEKESFSPLAAGAIKLINAHEDLVKQHGKEKWQSLEDRAANVQADFVSAVDVSPFAIAAPLALSQEERRERLCRIASGRKIKDETAKLFDTLCSAEFSADMPTKEKKTVLYATLFEAMGRNDISDRAKILLHQIIFTHLPEEEEERVGGAFLRRIFASMAESEVKLLAEGSVLDPSFSPQEAGSEARENQAIREMEQAVRKIRDNCPAPGYSSYAFWVACSIHDFLTGDMYSDQYAESGGPCKYNEMGSVEATHIQSDVWNYSGSQQEAGPDGEMRPKRSREVSCSVACASHNCGQYEEEETAKKGCENPAVYYLTGSKMSEEILLDMCTGRGVSDKIVPKEKSGLLGGLVKGIKKLFGGGEGVIAKEDLGNGYERIITRKNCELFNCTETEFEFAWGKEKVKSCCCTCAPNDETHRDRNVFDDWDWPGDNLIDRFLSRKQDILKKLEGLRDAFQTPKPAASDQQLTNQPTTTTIPSTGGTAPQHIPLQTPEPPTTQITIGQPASGVTVETPTPSLPSGDYNAAVYHKCSVVEGKNVDGKFEAKLRAEISVPEISAGGQVLYAKTNPIEFRTGICENSASEIPICQDPRYSSEPDYAQSKSFSYTEEYKYAASILKKEIDKTVQGDMAFMTGGKRPCTSSELGSVQSQETPVGYFEFLDPSNDWQPIQDIKVPGQTHFIAASDGTPDMRNYMPMIFILNTKASSEMVYYTFWQKTISDTGPYGDCRGATGCSVDGPTIPSSMQGNSFKLEARGKNGELLAEHEQ</sequence>
<organism evidence="3 4">
    <name type="scientific">Candidatus Wildermuthbacteria bacterium RIFCSPHIGHO2_02_FULL_47_17</name>
    <dbReference type="NCBI Taxonomy" id="1802452"/>
    <lineage>
        <taxon>Bacteria</taxon>
        <taxon>Candidatus Wildermuthiibacteriota</taxon>
    </lineage>
</organism>
<feature type="compositionally biased region" description="Low complexity" evidence="1">
    <location>
        <begin position="624"/>
        <end position="646"/>
    </location>
</feature>
<protein>
    <recommendedName>
        <fullName evidence="2">DUF5667 domain-containing protein</fullName>
    </recommendedName>
</protein>